<dbReference type="Proteomes" id="UP000285882">
    <property type="component" value="Chromosome"/>
</dbReference>
<dbReference type="Gene3D" id="3.40.50.10490">
    <property type="entry name" value="Glucose-6-phosphate isomerase like protein, domain 1"/>
    <property type="match status" value="1"/>
</dbReference>
<evidence type="ECO:0000313" key="6">
    <source>
        <dbReference type="Proteomes" id="UP000285882"/>
    </source>
</evidence>
<dbReference type="PANTHER" id="PTHR30514">
    <property type="entry name" value="GLUCOKINASE"/>
    <property type="match status" value="1"/>
</dbReference>
<gene>
    <name evidence="5" type="ORF">C0674_07815</name>
</gene>
<dbReference type="RefSeq" id="WP_028975563.1">
    <property type="nucleotide sequence ID" value="NZ_CP025688.1"/>
</dbReference>
<organism evidence="5 6">
    <name type="scientific">Sporolactobacillus terrae</name>
    <dbReference type="NCBI Taxonomy" id="269673"/>
    <lineage>
        <taxon>Bacteria</taxon>
        <taxon>Bacillati</taxon>
        <taxon>Bacillota</taxon>
        <taxon>Bacilli</taxon>
        <taxon>Bacillales</taxon>
        <taxon>Sporolactobacillaceae</taxon>
        <taxon>Sporolactobacillus</taxon>
    </lineage>
</organism>
<dbReference type="InterPro" id="IPR036388">
    <property type="entry name" value="WH-like_DNA-bd_sf"/>
</dbReference>
<dbReference type="InterPro" id="IPR047640">
    <property type="entry name" value="RpiR-like"/>
</dbReference>
<dbReference type="EMBL" id="CP025688">
    <property type="protein sequence ID" value="QAA22540.1"/>
    <property type="molecule type" value="Genomic_DNA"/>
</dbReference>
<proteinExistence type="predicted"/>
<dbReference type="Pfam" id="PF01380">
    <property type="entry name" value="SIS"/>
    <property type="match status" value="1"/>
</dbReference>
<dbReference type="InterPro" id="IPR035472">
    <property type="entry name" value="RpiR-like_SIS"/>
</dbReference>
<evidence type="ECO:0000256" key="2">
    <source>
        <dbReference type="ARBA" id="ARBA00023125"/>
    </source>
</evidence>
<dbReference type="InterPro" id="IPR009057">
    <property type="entry name" value="Homeodomain-like_sf"/>
</dbReference>
<feature type="domain" description="HTH rpiR-type" evidence="4">
    <location>
        <begin position="1"/>
        <end position="77"/>
    </location>
</feature>
<dbReference type="SUPFAM" id="SSF53697">
    <property type="entry name" value="SIS domain"/>
    <property type="match status" value="1"/>
</dbReference>
<evidence type="ECO:0000256" key="1">
    <source>
        <dbReference type="ARBA" id="ARBA00023015"/>
    </source>
</evidence>
<dbReference type="PROSITE" id="PS51071">
    <property type="entry name" value="HTH_RPIR"/>
    <property type="match status" value="1"/>
</dbReference>
<keyword evidence="3" id="KW-0804">Transcription</keyword>
<keyword evidence="2" id="KW-0238">DNA-binding</keyword>
<dbReference type="PANTHER" id="PTHR30514:SF1">
    <property type="entry name" value="HTH-TYPE TRANSCRIPTIONAL REGULATOR HEXR-RELATED"/>
    <property type="match status" value="1"/>
</dbReference>
<evidence type="ECO:0000313" key="5">
    <source>
        <dbReference type="EMBL" id="QAA22540.1"/>
    </source>
</evidence>
<reference evidence="5 6" key="1">
    <citation type="submission" date="2018-01" db="EMBL/GenBank/DDBJ databases">
        <title>Complete genome sequencing of Sporolactobacillus terrae DLG3.</title>
        <authorList>
            <person name="Nam Y.-D."/>
            <person name="Kang J."/>
            <person name="Chung W.-H."/>
        </authorList>
    </citation>
    <scope>NUCLEOTIDE SEQUENCE [LARGE SCALE GENOMIC DNA]</scope>
    <source>
        <strain evidence="5 6">DLG3</strain>
    </source>
</reference>
<dbReference type="Gene3D" id="1.10.10.10">
    <property type="entry name" value="Winged helix-like DNA-binding domain superfamily/Winged helix DNA-binding domain"/>
    <property type="match status" value="1"/>
</dbReference>
<accession>A0ABX5Q7D2</accession>
<sequence length="256" mass="30425">MELEMLINKYYNNLNENDRLTLRYIINHKRECVRMSITDLATYCNLSRSSILRMTKKLGFSGFSEFKYSLKSDITFNKLEKENYYQQLNMAIETTLKRFRATDRLQIYHRIQMAEHIYAYGTGWAQRNAVLELKRNFLSCDRRIIDLTAKKEFEIARQYFTERDLLIIISLSGEIKEIIEDIRMLKFKHVPVLSITDSDFKNNELATLVPYNLYFQSINFSQRKNGNSIVNPTSLGTLFVLIDTLFFDYLFRNDDK</sequence>
<evidence type="ECO:0000259" key="4">
    <source>
        <dbReference type="PROSITE" id="PS51071"/>
    </source>
</evidence>
<dbReference type="CDD" id="cd05013">
    <property type="entry name" value="SIS_RpiR"/>
    <property type="match status" value="1"/>
</dbReference>
<name>A0ABX5Q7D2_9BACL</name>
<dbReference type="InterPro" id="IPR001347">
    <property type="entry name" value="SIS_dom"/>
</dbReference>
<dbReference type="Pfam" id="PF01418">
    <property type="entry name" value="HTH_6"/>
    <property type="match status" value="1"/>
</dbReference>
<protein>
    <submittedName>
        <fullName evidence="5">MurR/RpiR family transcriptional regulator</fullName>
    </submittedName>
</protein>
<keyword evidence="1" id="KW-0805">Transcription regulation</keyword>
<dbReference type="SUPFAM" id="SSF46689">
    <property type="entry name" value="Homeodomain-like"/>
    <property type="match status" value="1"/>
</dbReference>
<dbReference type="InterPro" id="IPR046348">
    <property type="entry name" value="SIS_dom_sf"/>
</dbReference>
<evidence type="ECO:0000256" key="3">
    <source>
        <dbReference type="ARBA" id="ARBA00023163"/>
    </source>
</evidence>
<dbReference type="InterPro" id="IPR000281">
    <property type="entry name" value="HTH_RpiR"/>
</dbReference>
<keyword evidence="6" id="KW-1185">Reference proteome</keyword>